<dbReference type="InterPro" id="IPR032698">
    <property type="entry name" value="SirB1_N"/>
</dbReference>
<dbReference type="Proteomes" id="UP000223071">
    <property type="component" value="Unassembled WGS sequence"/>
</dbReference>
<sequence length="278" mass="31285">MNTADFAAFEAAIRGADHEVDLFTAAMVIARLGGHEVDPHRAARTLDLIAENVLAEAGESPSRDALAHAIDHQLFTVEGFHGSFDDYDNPENSYLDRVIERRRGIPITLSLVYLEIAQRVGLPADGVGFPGHFIVRYGEPGAYTYLDPFQQGVRLDEQELLAMLRGLDLGGARPETFLAAVTRRQVLQRMLNNLHVAFRNRRDIQRWHDTIELQLRLAPWNVSLIGERGMLRYRLGRLEEALPDLETYVTASETGASPGAIRLLDQLRIRYRNMGESR</sequence>
<keyword evidence="4" id="KW-1185">Reference proteome</keyword>
<accession>A0A2A9HFN2</accession>
<comment type="caution">
    <text evidence="3">The sequence shown here is derived from an EMBL/GenBank/DDBJ whole genome shotgun (WGS) entry which is preliminary data.</text>
</comment>
<protein>
    <submittedName>
        <fullName evidence="3">Regulator of sirC expression with transglutaminase-like and TPR domain</fullName>
    </submittedName>
</protein>
<dbReference type="PANTHER" id="PTHR31350">
    <property type="entry name" value="SI:DKEY-261L7.2"/>
    <property type="match status" value="1"/>
</dbReference>
<dbReference type="PANTHER" id="PTHR31350:SF21">
    <property type="entry name" value="F-BOX ONLY PROTEIN 21"/>
    <property type="match status" value="1"/>
</dbReference>
<gene>
    <name evidence="3" type="ORF">A9A59_1158</name>
</gene>
<comment type="similarity">
    <text evidence="1">Belongs to the UPF0162 family.</text>
</comment>
<feature type="domain" description="Protein SirB1 N-terminal" evidence="2">
    <location>
        <begin position="43"/>
        <end position="192"/>
    </location>
</feature>
<evidence type="ECO:0000313" key="3">
    <source>
        <dbReference type="EMBL" id="PFG73952.1"/>
    </source>
</evidence>
<dbReference type="SUPFAM" id="SSF48452">
    <property type="entry name" value="TPR-like"/>
    <property type="match status" value="1"/>
</dbReference>
<evidence type="ECO:0000313" key="4">
    <source>
        <dbReference type="Proteomes" id="UP000223071"/>
    </source>
</evidence>
<organism evidence="3 4">
    <name type="scientific">Tepidiforma thermophila (strain KCTC 52669 / CGMCC 1.13589 / G233)</name>
    <dbReference type="NCBI Taxonomy" id="2761530"/>
    <lineage>
        <taxon>Bacteria</taxon>
        <taxon>Bacillati</taxon>
        <taxon>Chloroflexota</taxon>
        <taxon>Tepidiformia</taxon>
        <taxon>Tepidiformales</taxon>
        <taxon>Tepidiformaceae</taxon>
        <taxon>Tepidiforma</taxon>
    </lineage>
</organism>
<evidence type="ECO:0000256" key="1">
    <source>
        <dbReference type="ARBA" id="ARBA00007100"/>
    </source>
</evidence>
<dbReference type="RefSeq" id="WP_098503375.1">
    <property type="nucleotide sequence ID" value="NZ_PDJQ01000001.1"/>
</dbReference>
<reference evidence="3 4" key="1">
    <citation type="submission" date="2017-09" db="EMBL/GenBank/DDBJ databases">
        <title>Sequencing the genomes of two abundant thermophiles in Great Basin hot springs: Thermocrinis jamiesonii and novel Chloroflexi Thermoflexus hugenholtzii.</title>
        <authorList>
            <person name="Hedlund B."/>
        </authorList>
    </citation>
    <scope>NUCLEOTIDE SEQUENCE [LARGE SCALE GENOMIC DNA]</scope>
    <source>
        <strain evidence="3 4">G233</strain>
    </source>
</reference>
<dbReference type="InterPro" id="IPR011990">
    <property type="entry name" value="TPR-like_helical_dom_sf"/>
</dbReference>
<dbReference type="EMBL" id="PDJQ01000001">
    <property type="protein sequence ID" value="PFG73952.1"/>
    <property type="molecule type" value="Genomic_DNA"/>
</dbReference>
<dbReference type="AlphaFoldDB" id="A0A2A9HFN2"/>
<proteinExistence type="inferred from homology"/>
<dbReference type="Pfam" id="PF13371">
    <property type="entry name" value="TPR_9"/>
    <property type="match status" value="1"/>
</dbReference>
<evidence type="ECO:0000259" key="2">
    <source>
        <dbReference type="Pfam" id="PF13369"/>
    </source>
</evidence>
<dbReference type="Pfam" id="PF13369">
    <property type="entry name" value="Transglut_core2"/>
    <property type="match status" value="1"/>
</dbReference>
<name>A0A2A9HFN2_TEPT2</name>